<protein>
    <submittedName>
        <fullName evidence="3">Uncharacterized protein</fullName>
    </submittedName>
</protein>
<evidence type="ECO:0000313" key="3">
    <source>
        <dbReference type="WBParaSite" id="HCON_00012100-00001"/>
    </source>
</evidence>
<name>A0A7I4XWE5_HAECO</name>
<accession>A0A7I4XWE5</accession>
<dbReference type="Proteomes" id="UP000025227">
    <property type="component" value="Unplaced"/>
</dbReference>
<dbReference type="AlphaFoldDB" id="A0A7I4XWE5"/>
<dbReference type="OrthoDB" id="10477097at2759"/>
<reference evidence="3" key="1">
    <citation type="submission" date="2020-12" db="UniProtKB">
        <authorList>
            <consortium name="WormBaseParasite"/>
        </authorList>
    </citation>
    <scope>IDENTIFICATION</scope>
    <source>
        <strain evidence="3">MHco3</strain>
    </source>
</reference>
<sequence length="347" mass="38543">MPAYVPAASREASKLQCSLLKASKQGDRVVKPPERYSSMDWSVKPQRANPMRTVTVKKKKATCMRSISSRTQETSRSHDRYLHGDADVGLMSKSQVKKVFKEAMKVQPGNIESRLSEGEPNADEEEEEAVTEEGSINLVNISTQSTIEQSLDPGARVGVVDDSANNQPFAPIQHQATRTQQSSNFSQLPADAANQIWRRIGADFGAESLHGVPSFYNPFNHQASPYMSMMTTPYRFQSALPYYTPMTSYMNTPYCNPMYTQHNYGCSPCQRYRERFVTEIATTMLTSLLDKAANFECCHEQYPDMSGGASRSVSTATIPALQSSSLDQLDASSNVNGLPRPEALYEN</sequence>
<feature type="compositionally biased region" description="Acidic residues" evidence="1">
    <location>
        <begin position="120"/>
        <end position="131"/>
    </location>
</feature>
<keyword evidence="2" id="KW-1185">Reference proteome</keyword>
<feature type="region of interest" description="Disordered" evidence="1">
    <location>
        <begin position="26"/>
        <end position="78"/>
    </location>
</feature>
<organism evidence="2 3">
    <name type="scientific">Haemonchus contortus</name>
    <name type="common">Barber pole worm</name>
    <dbReference type="NCBI Taxonomy" id="6289"/>
    <lineage>
        <taxon>Eukaryota</taxon>
        <taxon>Metazoa</taxon>
        <taxon>Ecdysozoa</taxon>
        <taxon>Nematoda</taxon>
        <taxon>Chromadorea</taxon>
        <taxon>Rhabditida</taxon>
        <taxon>Rhabditina</taxon>
        <taxon>Rhabditomorpha</taxon>
        <taxon>Strongyloidea</taxon>
        <taxon>Trichostrongylidae</taxon>
        <taxon>Haemonchus</taxon>
    </lineage>
</organism>
<feature type="region of interest" description="Disordered" evidence="1">
    <location>
        <begin position="111"/>
        <end position="132"/>
    </location>
</feature>
<evidence type="ECO:0000256" key="1">
    <source>
        <dbReference type="SAM" id="MobiDB-lite"/>
    </source>
</evidence>
<dbReference type="WBParaSite" id="HCON_00012100-00001">
    <property type="protein sequence ID" value="HCON_00012100-00001"/>
    <property type="gene ID" value="HCON_00012100"/>
</dbReference>
<evidence type="ECO:0000313" key="2">
    <source>
        <dbReference type="Proteomes" id="UP000025227"/>
    </source>
</evidence>
<proteinExistence type="predicted"/>